<evidence type="ECO:0000256" key="1">
    <source>
        <dbReference type="ARBA" id="ARBA00022603"/>
    </source>
</evidence>
<evidence type="ECO:0000313" key="8">
    <source>
        <dbReference type="Proteomes" id="UP000078559"/>
    </source>
</evidence>
<dbReference type="InterPro" id="IPR001077">
    <property type="entry name" value="COMT_C"/>
</dbReference>
<dbReference type="SUPFAM" id="SSF53335">
    <property type="entry name" value="S-adenosyl-L-methionine-dependent methyltransferases"/>
    <property type="match status" value="1"/>
</dbReference>
<name>A0A194VVQ2_CYTMA</name>
<sequence>MGNTSIASLIEDIVLAGKGYDNNAPGSRETLIDLSHALVAALELPSEFILRSMWAEPALSGINRIAVDLKLFQHLRDAGERGLTIEELASKTGAEAALLARLMRHVVAMRLLSFADGRLLATPLSNGLAEDNFQKTIEFCYDCTRPSFNSFPEYFKLHDYKDRVTPIDGPFQFALSREKPLHFFPWLEANPPNLSRFASYMSAYRAGHSRWWDTGFYPVKERLIDGFDSSVSDVLLIDVGGGRGHDLDLFVACHADHPGRVILQDQESVINSIPDKSEKPYEVQSHDFFTTQPVKAARGYSMHSILHDWDDKDSLRILENLKPALKPGYSRVLLNEIVVSEEQPTLSSAIMDLQMMAHVGVGERTEAQWRKLLAQGGLTIIKIHTYPGSAESVIEAELPDGPGQYDNAV</sequence>
<dbReference type="Pfam" id="PF00891">
    <property type="entry name" value="Methyltransf_2"/>
    <property type="match status" value="1"/>
</dbReference>
<evidence type="ECO:0000313" key="7">
    <source>
        <dbReference type="EMBL" id="KUI67895.1"/>
    </source>
</evidence>
<dbReference type="PIRSF" id="PIRSF005739">
    <property type="entry name" value="O-mtase"/>
    <property type="match status" value="1"/>
</dbReference>
<evidence type="ECO:0000259" key="6">
    <source>
        <dbReference type="Pfam" id="PF08100"/>
    </source>
</evidence>
<keyword evidence="2" id="KW-0808">Transferase</keyword>
<dbReference type="Gene3D" id="3.40.50.150">
    <property type="entry name" value="Vaccinia Virus protein VP39"/>
    <property type="match status" value="1"/>
</dbReference>
<reference evidence="7" key="1">
    <citation type="submission" date="2014-12" db="EMBL/GenBank/DDBJ databases">
        <title>Genome Sequence of Valsa Canker Pathogens Uncovers a Specific Adaption of Colonization on Woody Bark.</title>
        <authorList>
            <person name="Yin Z."/>
            <person name="Liu H."/>
            <person name="Gao X."/>
            <person name="Li Z."/>
            <person name="Song N."/>
            <person name="Ke X."/>
            <person name="Dai Q."/>
            <person name="Wu Y."/>
            <person name="Sun Y."/>
            <person name="Xu J.-R."/>
            <person name="Kang Z.K."/>
            <person name="Wang L."/>
            <person name="Huang L."/>
        </authorList>
    </citation>
    <scope>NUCLEOTIDE SEQUENCE [LARGE SCALE GENOMIC DNA]</scope>
    <source>
        <strain evidence="7">03-8</strain>
    </source>
</reference>
<evidence type="ECO:0000259" key="5">
    <source>
        <dbReference type="Pfam" id="PF00891"/>
    </source>
</evidence>
<dbReference type="InterPro" id="IPR012967">
    <property type="entry name" value="COMT_dimerisation"/>
</dbReference>
<dbReference type="Gene3D" id="1.10.10.10">
    <property type="entry name" value="Winged helix-like DNA-binding domain superfamily/Winged helix DNA-binding domain"/>
    <property type="match status" value="1"/>
</dbReference>
<dbReference type="InterPro" id="IPR029063">
    <property type="entry name" value="SAM-dependent_MTases_sf"/>
</dbReference>
<dbReference type="OrthoDB" id="3340390at2759"/>
<dbReference type="GO" id="GO:0046983">
    <property type="term" value="F:protein dimerization activity"/>
    <property type="evidence" value="ECO:0007669"/>
    <property type="project" value="InterPro"/>
</dbReference>
<evidence type="ECO:0000256" key="2">
    <source>
        <dbReference type="ARBA" id="ARBA00022679"/>
    </source>
</evidence>
<dbReference type="PANTHER" id="PTHR43712:SF1">
    <property type="entry name" value="HYPOTHETICAL O-METHYLTRANSFERASE (EUROFUNG)-RELATED"/>
    <property type="match status" value="1"/>
</dbReference>
<dbReference type="InterPro" id="IPR036388">
    <property type="entry name" value="WH-like_DNA-bd_sf"/>
</dbReference>
<dbReference type="Proteomes" id="UP000078559">
    <property type="component" value="Chromosome 3"/>
</dbReference>
<dbReference type="GO" id="GO:0008171">
    <property type="term" value="F:O-methyltransferase activity"/>
    <property type="evidence" value="ECO:0007669"/>
    <property type="project" value="InterPro"/>
</dbReference>
<dbReference type="InterPro" id="IPR016461">
    <property type="entry name" value="COMT-like"/>
</dbReference>
<feature type="domain" description="O-methyltransferase dimerisation" evidence="6">
    <location>
        <begin position="65"/>
        <end position="125"/>
    </location>
</feature>
<feature type="domain" description="O-methyltransferase C-terminal" evidence="5">
    <location>
        <begin position="235"/>
        <end position="377"/>
    </location>
</feature>
<protein>
    <submittedName>
        <fullName evidence="7">Demethylsterigmatocystin 6-O-methyltransferase</fullName>
    </submittedName>
</protein>
<dbReference type="InterPro" id="IPR036390">
    <property type="entry name" value="WH_DNA-bd_sf"/>
</dbReference>
<dbReference type="AlphaFoldDB" id="A0A194VVQ2"/>
<dbReference type="PANTHER" id="PTHR43712">
    <property type="entry name" value="PUTATIVE (AFU_ORTHOLOGUE AFUA_4G14580)-RELATED"/>
    <property type="match status" value="1"/>
</dbReference>
<organism evidence="7 8">
    <name type="scientific">Cytospora mali</name>
    <name type="common">Apple Valsa canker fungus</name>
    <name type="synonym">Valsa mali</name>
    <dbReference type="NCBI Taxonomy" id="578113"/>
    <lineage>
        <taxon>Eukaryota</taxon>
        <taxon>Fungi</taxon>
        <taxon>Dikarya</taxon>
        <taxon>Ascomycota</taxon>
        <taxon>Pezizomycotina</taxon>
        <taxon>Sordariomycetes</taxon>
        <taxon>Sordariomycetidae</taxon>
        <taxon>Diaporthales</taxon>
        <taxon>Cytosporaceae</taxon>
        <taxon>Cytospora</taxon>
    </lineage>
</organism>
<keyword evidence="3" id="KW-0949">S-adenosyl-L-methionine</keyword>
<dbReference type="SMR" id="A0A194VVQ2"/>
<keyword evidence="8" id="KW-1185">Reference proteome</keyword>
<dbReference type="GO" id="GO:0032259">
    <property type="term" value="P:methylation"/>
    <property type="evidence" value="ECO:0007669"/>
    <property type="project" value="UniProtKB-KW"/>
</dbReference>
<dbReference type="SUPFAM" id="SSF46785">
    <property type="entry name" value="Winged helix' DNA-binding domain"/>
    <property type="match status" value="1"/>
</dbReference>
<proteinExistence type="predicted"/>
<evidence type="ECO:0000256" key="3">
    <source>
        <dbReference type="ARBA" id="ARBA00022691"/>
    </source>
</evidence>
<dbReference type="PROSITE" id="PS51683">
    <property type="entry name" value="SAM_OMT_II"/>
    <property type="match status" value="1"/>
</dbReference>
<accession>A0A194VVQ2</accession>
<gene>
    <name evidence="7" type="ORF">VM1G_03123</name>
</gene>
<feature type="active site" description="Proton acceptor" evidence="4">
    <location>
        <position position="307"/>
    </location>
</feature>
<dbReference type="EMBL" id="CM003100">
    <property type="protein sequence ID" value="KUI67895.1"/>
    <property type="molecule type" value="Genomic_DNA"/>
</dbReference>
<dbReference type="Pfam" id="PF08100">
    <property type="entry name" value="Dimerisation"/>
    <property type="match status" value="1"/>
</dbReference>
<evidence type="ECO:0000256" key="4">
    <source>
        <dbReference type="PIRSR" id="PIRSR005739-1"/>
    </source>
</evidence>
<keyword evidence="1" id="KW-0489">Methyltransferase</keyword>